<dbReference type="PANTHER" id="PTHR43420:SF47">
    <property type="entry name" value="N-ACETYLTRANSFERASE DOMAIN-CONTAINING PROTEIN"/>
    <property type="match status" value="1"/>
</dbReference>
<feature type="region of interest" description="Disordered" evidence="3">
    <location>
        <begin position="505"/>
        <end position="528"/>
    </location>
</feature>
<feature type="domain" description="N-acetyltransferase" evidence="5">
    <location>
        <begin position="296"/>
        <end position="392"/>
    </location>
</feature>
<dbReference type="SUPFAM" id="SSF55729">
    <property type="entry name" value="Acyl-CoA N-acyltransferases (Nat)"/>
    <property type="match status" value="1"/>
</dbReference>
<evidence type="ECO:0000313" key="6">
    <source>
        <dbReference type="EMBL" id="EWM25931.1"/>
    </source>
</evidence>
<feature type="chain" id="PRO_5004901359" evidence="4">
    <location>
        <begin position="34"/>
        <end position="528"/>
    </location>
</feature>
<feature type="region of interest" description="Disordered" evidence="3">
    <location>
        <begin position="435"/>
        <end position="477"/>
    </location>
</feature>
<proteinExistence type="predicted"/>
<keyword evidence="2" id="KW-0012">Acyltransferase</keyword>
<accession>W7TZ75</accession>
<reference evidence="6 7" key="1">
    <citation type="journal article" date="2014" name="Mol. Plant">
        <title>Chromosome Scale Genome Assembly and Transcriptome Profiling of Nannochloropsis gaditana in Nitrogen Depletion.</title>
        <authorList>
            <person name="Corteggiani Carpinelli E."/>
            <person name="Telatin A."/>
            <person name="Vitulo N."/>
            <person name="Forcato C."/>
            <person name="D'Angelo M."/>
            <person name="Schiavon R."/>
            <person name="Vezzi A."/>
            <person name="Giacometti G.M."/>
            <person name="Morosinotto T."/>
            <person name="Valle G."/>
        </authorList>
    </citation>
    <scope>NUCLEOTIDE SEQUENCE [LARGE SCALE GENOMIC DNA]</scope>
    <source>
        <strain evidence="6 7">B-31</strain>
    </source>
</reference>
<dbReference type="Gene3D" id="3.40.630.30">
    <property type="match status" value="1"/>
</dbReference>
<evidence type="ECO:0000259" key="5">
    <source>
        <dbReference type="PROSITE" id="PS51186"/>
    </source>
</evidence>
<protein>
    <submittedName>
        <fullName evidence="6">Gcn5-related n-acetyltransferase</fullName>
    </submittedName>
</protein>
<feature type="compositionally biased region" description="Basic and acidic residues" evidence="3">
    <location>
        <begin position="445"/>
        <end position="464"/>
    </location>
</feature>
<keyword evidence="7" id="KW-1185">Reference proteome</keyword>
<feature type="region of interest" description="Disordered" evidence="3">
    <location>
        <begin position="123"/>
        <end position="166"/>
    </location>
</feature>
<dbReference type="OrthoDB" id="203237at2759"/>
<comment type="caution">
    <text evidence="6">The sequence shown here is derived from an EMBL/GenBank/DDBJ whole genome shotgun (WGS) entry which is preliminary data.</text>
</comment>
<feature type="signal peptide" evidence="4">
    <location>
        <begin position="1"/>
        <end position="33"/>
    </location>
</feature>
<dbReference type="AlphaFoldDB" id="W7TZ75"/>
<keyword evidence="4" id="KW-0732">Signal</keyword>
<dbReference type="InterPro" id="IPR000182">
    <property type="entry name" value="GNAT_dom"/>
</dbReference>
<dbReference type="PANTHER" id="PTHR43420">
    <property type="entry name" value="ACETYLTRANSFERASE"/>
    <property type="match status" value="1"/>
</dbReference>
<dbReference type="PROSITE" id="PS51186">
    <property type="entry name" value="GNAT"/>
    <property type="match status" value="1"/>
</dbReference>
<dbReference type="InterPro" id="IPR050680">
    <property type="entry name" value="YpeA/RimI_acetyltransf"/>
</dbReference>
<evidence type="ECO:0000256" key="3">
    <source>
        <dbReference type="SAM" id="MobiDB-lite"/>
    </source>
</evidence>
<name>W7TZ75_9STRA</name>
<evidence type="ECO:0000256" key="4">
    <source>
        <dbReference type="SAM" id="SignalP"/>
    </source>
</evidence>
<dbReference type="Proteomes" id="UP000019335">
    <property type="component" value="Chromosome 10"/>
</dbReference>
<sequence>MSLRCYISSRSRRLQSIIVSLLPCLLVTRSVQALVTAPSLRRGPGMAAAYRSPSEIAAAPAIRPSSDSHKEHVPVADTLTYLSHHSPSSFDLRSPYVRLEVRPANLQELNLVVDMRMEVFGPGKEASTAGSASIPKHTGLSGPSEVEGRETKGRRGTAPPAPDMSAGWKAESLQNLIARQSKGSVIFVVTARDVRHPDAQPVLVASVEASTHEFHEVGFSPCLAQVEDEEEDGEGGEEGADGWRLQGGWDRGAAGFWAGIPGARGSSVGKASCSSSQPSVLLARTSFLDTPPENKGTGIPSPAHERKQSKLYVTGMMVVDAFRRQGVAAALLTAVEEYARGRGINYICLYVDAYNSSAQRLYQKSGYLVVPFSPQAEAFASKIGLYKGAYAARQYSFAYRRLPPRRALGGAWHVGQATRGPASLDGQDPLRLHWAGGGDGPGMGREVDGKGDGGAEMQGRESRRAPQAAEEGRWCAGPREAWKEQPCAWGNPGRENVVWEDRGKCLVGDGNGRDAAEGTRTLKGSRRM</sequence>
<dbReference type="GO" id="GO:0016747">
    <property type="term" value="F:acyltransferase activity, transferring groups other than amino-acyl groups"/>
    <property type="evidence" value="ECO:0007669"/>
    <property type="project" value="InterPro"/>
</dbReference>
<evidence type="ECO:0000256" key="2">
    <source>
        <dbReference type="ARBA" id="ARBA00023315"/>
    </source>
</evidence>
<evidence type="ECO:0000256" key="1">
    <source>
        <dbReference type="ARBA" id="ARBA00022679"/>
    </source>
</evidence>
<dbReference type="EMBL" id="AZIL01000826">
    <property type="protein sequence ID" value="EWM25931.1"/>
    <property type="molecule type" value="Genomic_DNA"/>
</dbReference>
<keyword evidence="1 6" id="KW-0808">Transferase</keyword>
<dbReference type="CDD" id="cd04301">
    <property type="entry name" value="NAT_SF"/>
    <property type="match status" value="1"/>
</dbReference>
<dbReference type="Pfam" id="PF00583">
    <property type="entry name" value="Acetyltransf_1"/>
    <property type="match status" value="1"/>
</dbReference>
<organism evidence="6 7">
    <name type="scientific">Nannochloropsis gaditana</name>
    <dbReference type="NCBI Taxonomy" id="72520"/>
    <lineage>
        <taxon>Eukaryota</taxon>
        <taxon>Sar</taxon>
        <taxon>Stramenopiles</taxon>
        <taxon>Ochrophyta</taxon>
        <taxon>Eustigmatophyceae</taxon>
        <taxon>Eustigmatales</taxon>
        <taxon>Monodopsidaceae</taxon>
        <taxon>Nannochloropsis</taxon>
    </lineage>
</organism>
<evidence type="ECO:0000313" key="7">
    <source>
        <dbReference type="Proteomes" id="UP000019335"/>
    </source>
</evidence>
<gene>
    <name evidence="6" type="ORF">Naga_100134g2</name>
</gene>
<dbReference type="InterPro" id="IPR016181">
    <property type="entry name" value="Acyl_CoA_acyltransferase"/>
</dbReference>